<dbReference type="AlphaFoldDB" id="A0A0F9BMR4"/>
<protein>
    <recommendedName>
        <fullName evidence="1">TRAM domain-containing protein</fullName>
    </recommendedName>
</protein>
<dbReference type="Gene3D" id="2.40.50.140">
    <property type="entry name" value="Nucleic acid-binding proteins"/>
    <property type="match status" value="1"/>
</dbReference>
<dbReference type="EMBL" id="LAZR01037090">
    <property type="protein sequence ID" value="KKL23130.1"/>
    <property type="molecule type" value="Genomic_DNA"/>
</dbReference>
<name>A0A0F9BMR4_9ZZZZ</name>
<gene>
    <name evidence="2" type="ORF">LCGC14_2428460</name>
</gene>
<sequence length="85" mass="9981">MEEEKRDHKPTSPPVRVGEKLKLGITGWGKKGNPMMKYKGYTIFLEKFEEIQIKIKEMIPILITKVFDRFAFAQIVKETVKNRRA</sequence>
<feature type="domain" description="TRAM" evidence="1">
    <location>
        <begin position="14"/>
        <end position="77"/>
    </location>
</feature>
<comment type="caution">
    <text evidence="2">The sequence shown here is derived from an EMBL/GenBank/DDBJ whole genome shotgun (WGS) entry which is preliminary data.</text>
</comment>
<organism evidence="2">
    <name type="scientific">marine sediment metagenome</name>
    <dbReference type="NCBI Taxonomy" id="412755"/>
    <lineage>
        <taxon>unclassified sequences</taxon>
        <taxon>metagenomes</taxon>
        <taxon>ecological metagenomes</taxon>
    </lineage>
</organism>
<dbReference type="InterPro" id="IPR002792">
    <property type="entry name" value="TRAM_dom"/>
</dbReference>
<dbReference type="PROSITE" id="PS50926">
    <property type="entry name" value="TRAM"/>
    <property type="match status" value="1"/>
</dbReference>
<proteinExistence type="predicted"/>
<dbReference type="InterPro" id="IPR012340">
    <property type="entry name" value="NA-bd_OB-fold"/>
</dbReference>
<reference evidence="2" key="1">
    <citation type="journal article" date="2015" name="Nature">
        <title>Complex archaea that bridge the gap between prokaryotes and eukaryotes.</title>
        <authorList>
            <person name="Spang A."/>
            <person name="Saw J.H."/>
            <person name="Jorgensen S.L."/>
            <person name="Zaremba-Niedzwiedzka K."/>
            <person name="Martijn J."/>
            <person name="Lind A.E."/>
            <person name="van Eijk R."/>
            <person name="Schleper C."/>
            <person name="Guy L."/>
            <person name="Ettema T.J."/>
        </authorList>
    </citation>
    <scope>NUCLEOTIDE SEQUENCE</scope>
</reference>
<evidence type="ECO:0000259" key="1">
    <source>
        <dbReference type="PROSITE" id="PS50926"/>
    </source>
</evidence>
<accession>A0A0F9BMR4</accession>
<evidence type="ECO:0000313" key="2">
    <source>
        <dbReference type="EMBL" id="KKL23130.1"/>
    </source>
</evidence>